<name>A0A2K2UCI9_9ACTN</name>
<dbReference type="GO" id="GO:0000976">
    <property type="term" value="F:transcription cis-regulatory region binding"/>
    <property type="evidence" value="ECO:0007669"/>
    <property type="project" value="TreeGrafter"/>
</dbReference>
<organism evidence="6 7">
    <name type="scientific">Enteroscipio rubneri</name>
    <dbReference type="NCBI Taxonomy" id="2070686"/>
    <lineage>
        <taxon>Bacteria</taxon>
        <taxon>Bacillati</taxon>
        <taxon>Actinomycetota</taxon>
        <taxon>Coriobacteriia</taxon>
        <taxon>Eggerthellales</taxon>
        <taxon>Eggerthellaceae</taxon>
        <taxon>Enteroscipio</taxon>
    </lineage>
</organism>
<accession>A0A2K2UCI9</accession>
<dbReference type="PANTHER" id="PTHR30055">
    <property type="entry name" value="HTH-TYPE TRANSCRIPTIONAL REGULATOR RUTR"/>
    <property type="match status" value="1"/>
</dbReference>
<keyword evidence="2 4" id="KW-0238">DNA-binding</keyword>
<dbReference type="PROSITE" id="PS50977">
    <property type="entry name" value="HTH_TETR_2"/>
    <property type="match status" value="1"/>
</dbReference>
<dbReference type="SUPFAM" id="SSF46689">
    <property type="entry name" value="Homeodomain-like"/>
    <property type="match status" value="1"/>
</dbReference>
<dbReference type="InterPro" id="IPR050109">
    <property type="entry name" value="HTH-type_TetR-like_transc_reg"/>
</dbReference>
<feature type="DNA-binding region" description="H-T-H motif" evidence="4">
    <location>
        <begin position="51"/>
        <end position="70"/>
    </location>
</feature>
<sequence length="223" mass="25095">MRLGTRQTRYAPVRRECGRALTESRRLVGPAGDIMLAARSLFERQGVAKTTVKDVAAEAGVTRELVYYYFENKQAVIDAVLDDYVEDLVESVIVWNESRRFGDTPGSLRACIATFRRALYDAEGNPRPMIGVLEELGERDAFDVRAVRETVDCINDNIVAEYAEYHQVEIEFVYEMFCVVIFGLVGLVKINPAISDEALMKVVEQALHLDMQPLEAPPDESRA</sequence>
<evidence type="ECO:0000256" key="1">
    <source>
        <dbReference type="ARBA" id="ARBA00023015"/>
    </source>
</evidence>
<evidence type="ECO:0000313" key="7">
    <source>
        <dbReference type="Proteomes" id="UP000236197"/>
    </source>
</evidence>
<dbReference type="Proteomes" id="UP000236197">
    <property type="component" value="Unassembled WGS sequence"/>
</dbReference>
<keyword evidence="1" id="KW-0805">Transcription regulation</keyword>
<dbReference type="Pfam" id="PF00440">
    <property type="entry name" value="TetR_N"/>
    <property type="match status" value="1"/>
</dbReference>
<proteinExistence type="predicted"/>
<evidence type="ECO:0000256" key="3">
    <source>
        <dbReference type="ARBA" id="ARBA00023163"/>
    </source>
</evidence>
<comment type="caution">
    <text evidence="6">The sequence shown here is derived from an EMBL/GenBank/DDBJ whole genome shotgun (WGS) entry which is preliminary data.</text>
</comment>
<dbReference type="AlphaFoldDB" id="A0A2K2UCI9"/>
<dbReference type="GO" id="GO:0003700">
    <property type="term" value="F:DNA-binding transcription factor activity"/>
    <property type="evidence" value="ECO:0007669"/>
    <property type="project" value="TreeGrafter"/>
</dbReference>
<gene>
    <name evidence="6" type="ORF">C2L71_05485</name>
</gene>
<evidence type="ECO:0000256" key="4">
    <source>
        <dbReference type="PROSITE-ProRule" id="PRU00335"/>
    </source>
</evidence>
<evidence type="ECO:0000313" key="6">
    <source>
        <dbReference type="EMBL" id="PNV67999.1"/>
    </source>
</evidence>
<dbReference type="PRINTS" id="PR00455">
    <property type="entry name" value="HTHTETR"/>
</dbReference>
<dbReference type="Gene3D" id="1.10.357.10">
    <property type="entry name" value="Tetracycline Repressor, domain 2"/>
    <property type="match status" value="1"/>
</dbReference>
<feature type="domain" description="HTH tetR-type" evidence="5">
    <location>
        <begin position="28"/>
        <end position="88"/>
    </location>
</feature>
<dbReference type="OrthoDB" id="2356263at2"/>
<dbReference type="RefSeq" id="WP_103264801.1">
    <property type="nucleotide sequence ID" value="NZ_CABMLE010000004.1"/>
</dbReference>
<dbReference type="EMBL" id="PPEK01000004">
    <property type="protein sequence ID" value="PNV67999.1"/>
    <property type="molecule type" value="Genomic_DNA"/>
</dbReference>
<dbReference type="InterPro" id="IPR009057">
    <property type="entry name" value="Homeodomain-like_sf"/>
</dbReference>
<evidence type="ECO:0000259" key="5">
    <source>
        <dbReference type="PROSITE" id="PS50977"/>
    </source>
</evidence>
<evidence type="ECO:0000256" key="2">
    <source>
        <dbReference type="ARBA" id="ARBA00023125"/>
    </source>
</evidence>
<dbReference type="PANTHER" id="PTHR30055:SF234">
    <property type="entry name" value="HTH-TYPE TRANSCRIPTIONAL REGULATOR BETI"/>
    <property type="match status" value="1"/>
</dbReference>
<dbReference type="InterPro" id="IPR001647">
    <property type="entry name" value="HTH_TetR"/>
</dbReference>
<keyword evidence="7" id="KW-1185">Reference proteome</keyword>
<protein>
    <submittedName>
        <fullName evidence="6">TetR/AcrR family transcriptional regulator</fullName>
    </submittedName>
</protein>
<reference evidence="7" key="1">
    <citation type="submission" date="2018-01" db="EMBL/GenBank/DDBJ databases">
        <title>Rubneribacter badeniensis gen. nov., sp. nov., and Colonibacter rubneri, gen. nov., sp. nov., WGS of new members of the Eggerthellaceae.</title>
        <authorList>
            <person name="Danylec N."/>
            <person name="Stoll D.A."/>
            <person name="Doetsch A."/>
            <person name="Kulling S.E."/>
            <person name="Huch M."/>
        </authorList>
    </citation>
    <scope>NUCLEOTIDE SEQUENCE [LARGE SCALE GENOMIC DNA]</scope>
    <source>
        <strain evidence="7">ResAG-96</strain>
    </source>
</reference>
<keyword evidence="3" id="KW-0804">Transcription</keyword>